<feature type="region of interest" description="Disordered" evidence="1">
    <location>
        <begin position="1"/>
        <end position="26"/>
    </location>
</feature>
<evidence type="ECO:0000313" key="2">
    <source>
        <dbReference type="EMBL" id="MCY4726723.1"/>
    </source>
</evidence>
<protein>
    <recommendedName>
        <fullName evidence="4">DUF1918 domain-containing protein</fullName>
    </recommendedName>
</protein>
<keyword evidence="3" id="KW-1185">Reference proteome</keyword>
<evidence type="ECO:0008006" key="4">
    <source>
        <dbReference type="Google" id="ProtNLM"/>
    </source>
</evidence>
<name>A0ABT4CCN9_9ACTN</name>
<dbReference type="EMBL" id="JAPPUX010000003">
    <property type="protein sequence ID" value="MCY4726723.1"/>
    <property type="molecule type" value="Genomic_DNA"/>
</dbReference>
<evidence type="ECO:0000256" key="1">
    <source>
        <dbReference type="SAM" id="MobiDB-lite"/>
    </source>
</evidence>
<proteinExistence type="predicted"/>
<dbReference type="RefSeq" id="WP_268111631.1">
    <property type="nucleotide sequence ID" value="NZ_JAPPUX010000003.1"/>
</dbReference>
<dbReference type="Proteomes" id="UP001074726">
    <property type="component" value="Unassembled WGS sequence"/>
</dbReference>
<organism evidence="2 3">
    <name type="scientific">Nocardioides pini</name>
    <dbReference type="NCBI Taxonomy" id="2975053"/>
    <lineage>
        <taxon>Bacteria</taxon>
        <taxon>Bacillati</taxon>
        <taxon>Actinomycetota</taxon>
        <taxon>Actinomycetes</taxon>
        <taxon>Propionibacteriales</taxon>
        <taxon>Nocardioidaceae</taxon>
        <taxon>Nocardioides</taxon>
    </lineage>
</organism>
<accession>A0ABT4CCN9</accession>
<reference evidence="2" key="1">
    <citation type="submission" date="2022-08" db="EMBL/GenBank/DDBJ databases">
        <title>Genome sequencing of Nocardioides sp. STR2.</title>
        <authorList>
            <person name="So Y."/>
        </authorList>
    </citation>
    <scope>NUCLEOTIDE SEQUENCE</scope>
    <source>
        <strain evidence="2">STR2</strain>
    </source>
</reference>
<gene>
    <name evidence="2" type="ORF">NYO98_10575</name>
</gene>
<evidence type="ECO:0000313" key="3">
    <source>
        <dbReference type="Proteomes" id="UP001074726"/>
    </source>
</evidence>
<comment type="caution">
    <text evidence="2">The sequence shown here is derived from an EMBL/GenBank/DDBJ whole genome shotgun (WGS) entry which is preliminary data.</text>
</comment>
<sequence length="87" mass="8911">MAQRGKQKQDEAPDAVTTDPTETPEAQANVAATEKAGLSEDTPVIAADGREGKVLSVDGITGQVQIGFPDGSRGWYVPAAVRTGDGG</sequence>